<organism evidence="2 3">
    <name type="scientific">Paracraurococcus ruber</name>
    <dbReference type="NCBI Taxonomy" id="77675"/>
    <lineage>
        <taxon>Bacteria</taxon>
        <taxon>Pseudomonadati</taxon>
        <taxon>Pseudomonadota</taxon>
        <taxon>Alphaproteobacteria</taxon>
        <taxon>Acetobacterales</taxon>
        <taxon>Roseomonadaceae</taxon>
        <taxon>Paracraurococcus</taxon>
    </lineage>
</organism>
<accession>A0ABS1D038</accession>
<dbReference type="Proteomes" id="UP000697995">
    <property type="component" value="Unassembled WGS sequence"/>
</dbReference>
<evidence type="ECO:0000313" key="2">
    <source>
        <dbReference type="EMBL" id="MBK1660013.1"/>
    </source>
</evidence>
<keyword evidence="3" id="KW-1185">Reference proteome</keyword>
<dbReference type="EMBL" id="NRSG01000140">
    <property type="protein sequence ID" value="MBK1660013.1"/>
    <property type="molecule type" value="Genomic_DNA"/>
</dbReference>
<dbReference type="CDD" id="cd04301">
    <property type="entry name" value="NAT_SF"/>
    <property type="match status" value="1"/>
</dbReference>
<dbReference type="Pfam" id="PF13527">
    <property type="entry name" value="Acetyltransf_9"/>
    <property type="match status" value="1"/>
</dbReference>
<evidence type="ECO:0000313" key="3">
    <source>
        <dbReference type="Proteomes" id="UP000697995"/>
    </source>
</evidence>
<proteinExistence type="predicted"/>
<dbReference type="PROSITE" id="PS51186">
    <property type="entry name" value="GNAT"/>
    <property type="match status" value="1"/>
</dbReference>
<protein>
    <recommendedName>
        <fullName evidence="1">N-acetyltransferase domain-containing protein</fullName>
    </recommendedName>
</protein>
<sequence length="292" mass="32002">MQQVKILGSDVDRHPAFFRFVDAVFPGVRAEAWTMWRDRGGWTADYEVFALVHDGAIIGTIGRSRMRLVIEGEDRIGYQLGAVATLEACRGQGLARRLMDWVIGSLDAADQPIILFANNRVHDFYPRFGFRRLPQRRSTAATALHPAGTPAPLCDLSDAGDRARLLALCARARPTRGRLTARGYGWLALWHLTCGPVTLAWVPDHDAAVAFTVAEGTLIVHDVLAARPFDLRPIAPRLITRPVAAVELLIDPDDVWPAMTHSARDDSDSPLFARGAAAAIQGPVQFTPLAQT</sequence>
<reference evidence="2 3" key="1">
    <citation type="journal article" date="2020" name="Microorganisms">
        <title>Osmotic Adaptation and Compatible Solute Biosynthesis of Phototrophic Bacteria as Revealed from Genome Analyses.</title>
        <authorList>
            <person name="Imhoff J.F."/>
            <person name="Rahn T."/>
            <person name="Kunzel S."/>
            <person name="Keller A."/>
            <person name="Neulinger S.C."/>
        </authorList>
    </citation>
    <scope>NUCLEOTIDE SEQUENCE [LARGE SCALE GENOMIC DNA]</scope>
    <source>
        <strain evidence="2 3">DSM 15382</strain>
    </source>
</reference>
<dbReference type="Gene3D" id="3.40.630.30">
    <property type="match status" value="1"/>
</dbReference>
<comment type="caution">
    <text evidence="2">The sequence shown here is derived from an EMBL/GenBank/DDBJ whole genome shotgun (WGS) entry which is preliminary data.</text>
</comment>
<dbReference type="InterPro" id="IPR016181">
    <property type="entry name" value="Acyl_CoA_acyltransferase"/>
</dbReference>
<gene>
    <name evidence="2" type="ORF">CKO45_17425</name>
</gene>
<dbReference type="SUPFAM" id="SSF55729">
    <property type="entry name" value="Acyl-CoA N-acyltransferases (Nat)"/>
    <property type="match status" value="1"/>
</dbReference>
<evidence type="ECO:0000259" key="1">
    <source>
        <dbReference type="PROSITE" id="PS51186"/>
    </source>
</evidence>
<feature type="domain" description="N-acetyltransferase" evidence="1">
    <location>
        <begin position="4"/>
        <end position="148"/>
    </location>
</feature>
<dbReference type="InterPro" id="IPR000182">
    <property type="entry name" value="GNAT_dom"/>
</dbReference>
<name>A0ABS1D038_9PROT</name>
<dbReference type="RefSeq" id="WP_133221442.1">
    <property type="nucleotide sequence ID" value="NZ_NRSG01000140.1"/>
</dbReference>